<gene>
    <name evidence="1" type="ORF">SAMN05444380_11487</name>
</gene>
<dbReference type="RefSeq" id="WP_010527863.1">
    <property type="nucleotide sequence ID" value="NZ_AFSL01000063.1"/>
</dbReference>
<dbReference type="STRING" id="385682.SAMN05444380_11487"/>
<dbReference type="AlphaFoldDB" id="A0A1I2BZQ3"/>
<dbReference type="Proteomes" id="UP000181976">
    <property type="component" value="Unassembled WGS sequence"/>
</dbReference>
<dbReference type="InParanoid" id="A0A1I2BZQ3"/>
<organism evidence="1 2">
    <name type="scientific">Thermophagus xiamenensis</name>
    <dbReference type="NCBI Taxonomy" id="385682"/>
    <lineage>
        <taxon>Bacteria</taxon>
        <taxon>Pseudomonadati</taxon>
        <taxon>Bacteroidota</taxon>
        <taxon>Bacteroidia</taxon>
        <taxon>Marinilabiliales</taxon>
        <taxon>Marinilabiliaceae</taxon>
        <taxon>Thermophagus</taxon>
    </lineage>
</organism>
<evidence type="ECO:0000313" key="1">
    <source>
        <dbReference type="EMBL" id="SFE61666.1"/>
    </source>
</evidence>
<keyword evidence="2" id="KW-1185">Reference proteome</keyword>
<proteinExistence type="predicted"/>
<reference evidence="1 2" key="1">
    <citation type="submission" date="2016-10" db="EMBL/GenBank/DDBJ databases">
        <authorList>
            <person name="de Groot N.N."/>
        </authorList>
    </citation>
    <scope>NUCLEOTIDE SEQUENCE [LARGE SCALE GENOMIC DNA]</scope>
    <source>
        <strain evidence="1 2">DSM 19012</strain>
    </source>
</reference>
<sequence length="155" mass="16894">MRNYSEIGCLTLLGVTLTVYVTVGYSTEANLIPDRSAKNVFSQSCDADREGNAYCLSVTYGRCQEQCLALVLPSIPALSFSDPIWDINISESLYIPVIKGFSNSKMPVALPVNNLTFATSQPTTTFLGRGDCDILFLATFELCPEIRAGPLAFFS</sequence>
<protein>
    <submittedName>
        <fullName evidence="1">Uncharacterized protein</fullName>
    </submittedName>
</protein>
<accession>A0A1I2BZQ3</accession>
<name>A0A1I2BZQ3_9BACT</name>
<dbReference type="EMBL" id="FONA01000014">
    <property type="protein sequence ID" value="SFE61666.1"/>
    <property type="molecule type" value="Genomic_DNA"/>
</dbReference>
<evidence type="ECO:0000313" key="2">
    <source>
        <dbReference type="Proteomes" id="UP000181976"/>
    </source>
</evidence>